<dbReference type="OrthoDB" id="8250698at2759"/>
<gene>
    <name evidence="1" type="ORF">HERILL_LOCUS13936</name>
</gene>
<evidence type="ECO:0000313" key="2">
    <source>
        <dbReference type="Proteomes" id="UP000594454"/>
    </source>
</evidence>
<dbReference type="PANTHER" id="PTHR11012:SF56">
    <property type="entry name" value="CHK KINASE-LIKE DOMAIN-CONTAINING PROTEIN-RELATED"/>
    <property type="match status" value="1"/>
</dbReference>
<dbReference type="Proteomes" id="UP000594454">
    <property type="component" value="Chromosome 5"/>
</dbReference>
<dbReference type="EMBL" id="LR899013">
    <property type="protein sequence ID" value="CAD7091521.1"/>
    <property type="molecule type" value="Genomic_DNA"/>
</dbReference>
<accession>A0A7R8Z0G8</accession>
<dbReference type="PANTHER" id="PTHR11012">
    <property type="entry name" value="PROTEIN KINASE-LIKE DOMAIN-CONTAINING"/>
    <property type="match status" value="1"/>
</dbReference>
<keyword evidence="2" id="KW-1185">Reference proteome</keyword>
<dbReference type="InterPro" id="IPR004119">
    <property type="entry name" value="EcKL"/>
</dbReference>
<dbReference type="InParanoid" id="A0A7R8Z0G8"/>
<dbReference type="AlphaFoldDB" id="A0A7R8Z0G8"/>
<sequence length="190" mass="21379">MIIQKNNNDIPDYLNEQFFKNVVANKIGSNNFELTSLNFSMGSNPGENYLSHIYRVQAIYSEKGSGSKIDFQGSMRGSIGLDIIYFFTVNAEIDVLRQGSDQLIEDFYYPALQAALEQGSYKNISTVQDVKNEVKMRAMFGLFGAVLVLPIISLNKKDSAENSVEAMRDENKAEKIADICCSSERFRQRA</sequence>
<evidence type="ECO:0000313" key="1">
    <source>
        <dbReference type="EMBL" id="CAD7091521.1"/>
    </source>
</evidence>
<dbReference type="Pfam" id="PF02958">
    <property type="entry name" value="EcKL"/>
    <property type="match status" value="1"/>
</dbReference>
<proteinExistence type="predicted"/>
<reference evidence="1 2" key="1">
    <citation type="submission" date="2020-11" db="EMBL/GenBank/DDBJ databases">
        <authorList>
            <person name="Wallbank WR R."/>
            <person name="Pardo Diaz C."/>
            <person name="Kozak K."/>
            <person name="Martin S."/>
            <person name="Jiggins C."/>
            <person name="Moest M."/>
            <person name="Warren A I."/>
            <person name="Generalovic N T."/>
            <person name="Byers J.R.P. K."/>
            <person name="Montejo-Kovacevich G."/>
            <person name="Yen C E."/>
        </authorList>
    </citation>
    <scope>NUCLEOTIDE SEQUENCE [LARGE SCALE GENOMIC DNA]</scope>
</reference>
<protein>
    <submittedName>
        <fullName evidence="1">Uncharacterized protein</fullName>
    </submittedName>
</protein>
<organism evidence="1 2">
    <name type="scientific">Hermetia illucens</name>
    <name type="common">Black soldier fly</name>
    <dbReference type="NCBI Taxonomy" id="343691"/>
    <lineage>
        <taxon>Eukaryota</taxon>
        <taxon>Metazoa</taxon>
        <taxon>Ecdysozoa</taxon>
        <taxon>Arthropoda</taxon>
        <taxon>Hexapoda</taxon>
        <taxon>Insecta</taxon>
        <taxon>Pterygota</taxon>
        <taxon>Neoptera</taxon>
        <taxon>Endopterygota</taxon>
        <taxon>Diptera</taxon>
        <taxon>Brachycera</taxon>
        <taxon>Stratiomyomorpha</taxon>
        <taxon>Stratiomyidae</taxon>
        <taxon>Hermetiinae</taxon>
        <taxon>Hermetia</taxon>
    </lineage>
</organism>
<name>A0A7R8Z0G8_HERIL</name>